<dbReference type="PANTHER" id="PTHR30562">
    <property type="entry name" value="UVRC/OXIDOREDUCTASE"/>
    <property type="match status" value="1"/>
</dbReference>
<dbReference type="GO" id="GO:0006289">
    <property type="term" value="P:nucleotide-excision repair"/>
    <property type="evidence" value="ECO:0007669"/>
    <property type="project" value="InterPro"/>
</dbReference>
<keyword evidence="3" id="KW-0228">DNA excision</keyword>
<dbReference type="InterPro" id="IPR001943">
    <property type="entry name" value="UVR_dom"/>
</dbReference>
<evidence type="ECO:0008006" key="11">
    <source>
        <dbReference type="Google" id="ProtNLM"/>
    </source>
</evidence>
<evidence type="ECO:0000313" key="9">
    <source>
        <dbReference type="EMBL" id="TMQ50671.1"/>
    </source>
</evidence>
<dbReference type="SMART" id="SM00465">
    <property type="entry name" value="GIYc"/>
    <property type="match status" value="1"/>
</dbReference>
<keyword evidence="4" id="KW-0267">Excision nuclease</keyword>
<protein>
    <recommendedName>
        <fullName evidence="11">Excinuclease ABC subunit C</fullName>
    </recommendedName>
</protein>
<evidence type="ECO:0000256" key="2">
    <source>
        <dbReference type="ARBA" id="ARBA00022763"/>
    </source>
</evidence>
<evidence type="ECO:0000313" key="10">
    <source>
        <dbReference type="Proteomes" id="UP000316292"/>
    </source>
</evidence>
<evidence type="ECO:0000256" key="6">
    <source>
        <dbReference type="SAM" id="MobiDB-lite"/>
    </source>
</evidence>
<dbReference type="EMBL" id="VBOR01000030">
    <property type="protein sequence ID" value="TMQ50671.1"/>
    <property type="molecule type" value="Genomic_DNA"/>
</dbReference>
<evidence type="ECO:0000259" key="7">
    <source>
        <dbReference type="PROSITE" id="PS50151"/>
    </source>
</evidence>
<keyword evidence="5" id="KW-0234">DNA repair</keyword>
<dbReference type="InterPro" id="IPR000305">
    <property type="entry name" value="GIY-YIG_endonuc"/>
</dbReference>
<dbReference type="PROSITE" id="PS50164">
    <property type="entry name" value="GIY_YIG"/>
    <property type="match status" value="1"/>
</dbReference>
<feature type="region of interest" description="Disordered" evidence="6">
    <location>
        <begin position="334"/>
        <end position="439"/>
    </location>
</feature>
<dbReference type="SUPFAM" id="SSF46600">
    <property type="entry name" value="C-terminal UvrC-binding domain of UvrB"/>
    <property type="match status" value="1"/>
</dbReference>
<feature type="region of interest" description="Disordered" evidence="6">
    <location>
        <begin position="1"/>
        <end position="22"/>
    </location>
</feature>
<dbReference type="GO" id="GO:0009380">
    <property type="term" value="C:excinuclease repair complex"/>
    <property type="evidence" value="ECO:0007669"/>
    <property type="project" value="TreeGrafter"/>
</dbReference>
<dbReference type="CDD" id="cd10434">
    <property type="entry name" value="GIY-YIG_UvrC_Cho"/>
    <property type="match status" value="1"/>
</dbReference>
<dbReference type="InterPro" id="IPR035901">
    <property type="entry name" value="GIY-YIG_endonuc_sf"/>
</dbReference>
<comment type="caution">
    <text evidence="9">The sequence shown here is derived from an EMBL/GenBank/DDBJ whole genome shotgun (WGS) entry which is preliminary data.</text>
</comment>
<feature type="compositionally biased region" description="Low complexity" evidence="6">
    <location>
        <begin position="348"/>
        <end position="373"/>
    </location>
</feature>
<organism evidence="9 10">
    <name type="scientific">Eiseniibacteriota bacterium</name>
    <dbReference type="NCBI Taxonomy" id="2212470"/>
    <lineage>
        <taxon>Bacteria</taxon>
        <taxon>Candidatus Eiseniibacteriota</taxon>
    </lineage>
</organism>
<sequence length="439" mass="49432">MAPRLRKRPGDSRLESPAESNPEELMRKVASLPMLPGVYVFKGAGGRVLYVGKAKRLDQRVRSHFQSPDLIGPRQVALVSNVRDLDFIAVDSEGDALHLEATLVREHQPPYNIRLKDDKRYPYIRVSWQEPYPRMSLVRRIERDGGRYFGPYTEVKALRELLRMTQTIFPMRSCQDIDAHIAARRECLDVHIGRCTGPCIARQTQEEYRAMVDQFCDFLVGRREEVVRRLQQFQKDAAARREYERAGRIRDQVRGIESILARQRVVDLSGSEADVIGVARQGEAACAVIFKIRERRSSSRCSPLRPHPACASGRRGGPRSARWCETRVGTPRFSWAANPRTGSASVPSRGTNSTRRSSCSGSSGCPRCRAGSGPSMCPRSRAGTPWRPWSLSATDLPSKGNTGGFGSNRSRDRTISPRCRRRWDGTRPASRRGRSSPRT</sequence>
<dbReference type="GO" id="GO:0004518">
    <property type="term" value="F:nuclease activity"/>
    <property type="evidence" value="ECO:0007669"/>
    <property type="project" value="UniProtKB-KW"/>
</dbReference>
<dbReference type="Proteomes" id="UP000316292">
    <property type="component" value="Unassembled WGS sequence"/>
</dbReference>
<reference evidence="9 10" key="1">
    <citation type="journal article" date="2019" name="Nat. Microbiol.">
        <title>Mediterranean grassland soil C-N compound turnover is dependent on rainfall and depth, and is mediated by genomically divergent microorganisms.</title>
        <authorList>
            <person name="Diamond S."/>
            <person name="Andeer P.F."/>
            <person name="Li Z."/>
            <person name="Crits-Christoph A."/>
            <person name="Burstein D."/>
            <person name="Anantharaman K."/>
            <person name="Lane K.R."/>
            <person name="Thomas B.C."/>
            <person name="Pan C."/>
            <person name="Northen T.R."/>
            <person name="Banfield J.F."/>
        </authorList>
    </citation>
    <scope>NUCLEOTIDE SEQUENCE [LARGE SCALE GENOMIC DNA]</scope>
    <source>
        <strain evidence="9">WS_1</strain>
    </source>
</reference>
<evidence type="ECO:0000256" key="1">
    <source>
        <dbReference type="ARBA" id="ARBA00022490"/>
    </source>
</evidence>
<dbReference type="Pfam" id="PF01541">
    <property type="entry name" value="GIY-YIG"/>
    <property type="match status" value="1"/>
</dbReference>
<evidence type="ECO:0000259" key="8">
    <source>
        <dbReference type="PROSITE" id="PS50164"/>
    </source>
</evidence>
<keyword evidence="2" id="KW-0227">DNA damage</keyword>
<feature type="domain" description="UVR" evidence="7">
    <location>
        <begin position="224"/>
        <end position="259"/>
    </location>
</feature>
<dbReference type="InterPro" id="IPR050066">
    <property type="entry name" value="UvrABC_protein_C"/>
</dbReference>
<gene>
    <name evidence="9" type="ORF">E6K71_02125</name>
</gene>
<dbReference type="InterPro" id="IPR036876">
    <property type="entry name" value="UVR_dom_sf"/>
</dbReference>
<dbReference type="Gene3D" id="3.40.1440.10">
    <property type="entry name" value="GIY-YIG endonuclease"/>
    <property type="match status" value="1"/>
</dbReference>
<dbReference type="SUPFAM" id="SSF82771">
    <property type="entry name" value="GIY-YIG endonuclease"/>
    <property type="match status" value="1"/>
</dbReference>
<proteinExistence type="predicted"/>
<feature type="domain" description="GIY-YIG" evidence="8">
    <location>
        <begin position="34"/>
        <end position="113"/>
    </location>
</feature>
<dbReference type="PROSITE" id="PS50151">
    <property type="entry name" value="UVR"/>
    <property type="match status" value="1"/>
</dbReference>
<dbReference type="PANTHER" id="PTHR30562:SF1">
    <property type="entry name" value="UVRABC SYSTEM PROTEIN C"/>
    <property type="match status" value="1"/>
</dbReference>
<dbReference type="AlphaFoldDB" id="A0A538SH24"/>
<dbReference type="FunFam" id="3.40.1440.10:FF:000001">
    <property type="entry name" value="UvrABC system protein C"/>
    <property type="match status" value="1"/>
</dbReference>
<evidence type="ECO:0000256" key="3">
    <source>
        <dbReference type="ARBA" id="ARBA00022769"/>
    </source>
</evidence>
<evidence type="ECO:0000256" key="4">
    <source>
        <dbReference type="ARBA" id="ARBA00022881"/>
    </source>
</evidence>
<keyword evidence="1" id="KW-0963">Cytoplasm</keyword>
<dbReference type="Pfam" id="PF02151">
    <property type="entry name" value="UVR"/>
    <property type="match status" value="1"/>
</dbReference>
<dbReference type="InterPro" id="IPR047296">
    <property type="entry name" value="GIY-YIG_UvrC_Cho"/>
</dbReference>
<name>A0A538SH24_UNCEI</name>
<accession>A0A538SH24</accession>
<feature type="compositionally biased region" description="Basic residues" evidence="6">
    <location>
        <begin position="429"/>
        <end position="439"/>
    </location>
</feature>
<evidence type="ECO:0000256" key="5">
    <source>
        <dbReference type="ARBA" id="ARBA00023204"/>
    </source>
</evidence>